<organism evidence="2 3">
    <name type="scientific">Cupriavidus malaysiensis</name>
    <dbReference type="NCBI Taxonomy" id="367825"/>
    <lineage>
        <taxon>Bacteria</taxon>
        <taxon>Pseudomonadati</taxon>
        <taxon>Pseudomonadota</taxon>
        <taxon>Betaproteobacteria</taxon>
        <taxon>Burkholderiales</taxon>
        <taxon>Burkholderiaceae</taxon>
        <taxon>Cupriavidus</taxon>
    </lineage>
</organism>
<keyword evidence="1" id="KW-0812">Transmembrane</keyword>
<keyword evidence="1" id="KW-1133">Transmembrane helix</keyword>
<accession>A0ABM6FDF5</accession>
<evidence type="ECO:0000256" key="1">
    <source>
        <dbReference type="SAM" id="Phobius"/>
    </source>
</evidence>
<dbReference type="EMBL" id="CP017755">
    <property type="protein sequence ID" value="AOZ09830.1"/>
    <property type="molecule type" value="Genomic_DNA"/>
</dbReference>
<feature type="transmembrane region" description="Helical" evidence="1">
    <location>
        <begin position="178"/>
        <end position="195"/>
    </location>
</feature>
<feature type="transmembrane region" description="Helical" evidence="1">
    <location>
        <begin position="91"/>
        <end position="111"/>
    </location>
</feature>
<name>A0ABM6FDF5_9BURK</name>
<protein>
    <submittedName>
        <fullName evidence="2">Uncharacterized protein</fullName>
    </submittedName>
</protein>
<evidence type="ECO:0000313" key="2">
    <source>
        <dbReference type="EMBL" id="AOZ09830.1"/>
    </source>
</evidence>
<sequence>MAQRGRIIVYQADGKGAVNLDGKMLQFDVMQHWRSPGVPVLNAHVEVELDAGGALRALSTVPPAQLAQEEAARAAALAGAQGRRLWQQARAALGVPVLAALGVLVLGAFAFEAVGVRLFGAVSLSYWQLLGVDASTLQQFSAGARGGFTLAQALFLLSLAACMASWPLRAPQAALGKCAPLAVVVLHALVAWSRLSAAVTDAGKLAGAFGGPQAQAMASQMAREMTAQLLGALHPGLGLFLVLGASAALAWLGWREFRLRAAAI</sequence>
<proteinExistence type="predicted"/>
<evidence type="ECO:0000313" key="3">
    <source>
        <dbReference type="Proteomes" id="UP000177515"/>
    </source>
</evidence>
<keyword evidence="1" id="KW-0472">Membrane</keyword>
<feature type="transmembrane region" description="Helical" evidence="1">
    <location>
        <begin position="232"/>
        <end position="254"/>
    </location>
</feature>
<reference evidence="2 3" key="1">
    <citation type="submission" date="2016-10" db="EMBL/GenBank/DDBJ databases">
        <title>Complete genome sequences of three Cupriavidus strains isolated from various Malaysian environments.</title>
        <authorList>
            <person name="Abdullah A.A.-A."/>
            <person name="Shafie N.A.H."/>
            <person name="Lau N.S."/>
        </authorList>
    </citation>
    <scope>NUCLEOTIDE SEQUENCE [LARGE SCALE GENOMIC DNA]</scope>
    <source>
        <strain evidence="2 3">USMAA1020</strain>
    </source>
</reference>
<dbReference type="Proteomes" id="UP000177515">
    <property type="component" value="Chromosome 2"/>
</dbReference>
<gene>
    <name evidence="2" type="ORF">BKK80_29480</name>
</gene>
<feature type="transmembrane region" description="Helical" evidence="1">
    <location>
        <begin position="147"/>
        <end position="166"/>
    </location>
</feature>
<dbReference type="RefSeq" id="WP_071019165.1">
    <property type="nucleotide sequence ID" value="NZ_CP017755.1"/>
</dbReference>
<keyword evidence="3" id="KW-1185">Reference proteome</keyword>